<proteinExistence type="inferred from homology"/>
<dbReference type="PATRIC" id="fig|1111454.3.peg.1032"/>
<accession>U7UNT7</accession>
<gene>
    <name evidence="3" type="ORF">HMPREF1250_0149</name>
</gene>
<dbReference type="PROSITE" id="PS50983">
    <property type="entry name" value="FE_B12_PBP"/>
    <property type="match status" value="1"/>
</dbReference>
<dbReference type="Proteomes" id="UP000017090">
    <property type="component" value="Unassembled WGS sequence"/>
</dbReference>
<dbReference type="InterPro" id="IPR050902">
    <property type="entry name" value="ABC_Transporter_SBP"/>
</dbReference>
<dbReference type="RefSeq" id="WP_023053515.1">
    <property type="nucleotide sequence ID" value="NZ_AWXA01000026.1"/>
</dbReference>
<evidence type="ECO:0000259" key="2">
    <source>
        <dbReference type="PROSITE" id="PS50983"/>
    </source>
</evidence>
<reference evidence="3 4" key="1">
    <citation type="submission" date="2013-09" db="EMBL/GenBank/DDBJ databases">
        <authorList>
            <person name="Durkin A.S."/>
            <person name="Haft D.R."/>
            <person name="McCorrison J."/>
            <person name="Torralba M."/>
            <person name="Gillis M."/>
            <person name="Haft D.H."/>
            <person name="Methe B."/>
            <person name="Sutton G."/>
            <person name="Nelson K.E."/>
        </authorList>
    </citation>
    <scope>NUCLEOTIDE SEQUENCE [LARGE SCALE GENOMIC DNA]</scope>
    <source>
        <strain evidence="3 4">BV3C16-1</strain>
    </source>
</reference>
<dbReference type="PANTHER" id="PTHR30535">
    <property type="entry name" value="VITAMIN B12-BINDING PROTEIN"/>
    <property type="match status" value="1"/>
</dbReference>
<keyword evidence="4" id="KW-1185">Reference proteome</keyword>
<dbReference type="Gene3D" id="3.40.50.1980">
    <property type="entry name" value="Nitrogenase molybdenum iron protein domain"/>
    <property type="match status" value="2"/>
</dbReference>
<comment type="similarity">
    <text evidence="1">Belongs to the bacterial solute-binding protein 8 family.</text>
</comment>
<organism evidence="3 4">
    <name type="scientific">Megasphaera vaginalis</name>
    <name type="common">ex Srinivasan et al. 2021</name>
    <dbReference type="NCBI Taxonomy" id="1111454"/>
    <lineage>
        <taxon>Bacteria</taxon>
        <taxon>Bacillati</taxon>
        <taxon>Bacillota</taxon>
        <taxon>Negativicutes</taxon>
        <taxon>Veillonellales</taxon>
        <taxon>Veillonellaceae</taxon>
        <taxon>Megasphaera</taxon>
    </lineage>
</organism>
<dbReference type="SUPFAM" id="SSF53807">
    <property type="entry name" value="Helical backbone' metal receptor"/>
    <property type="match status" value="1"/>
</dbReference>
<evidence type="ECO:0000256" key="1">
    <source>
        <dbReference type="ARBA" id="ARBA00008814"/>
    </source>
</evidence>
<dbReference type="EMBL" id="AWXA01000026">
    <property type="protein sequence ID" value="ERT60128.1"/>
    <property type="molecule type" value="Genomic_DNA"/>
</dbReference>
<comment type="caution">
    <text evidence="3">The sequence shown here is derived from an EMBL/GenBank/DDBJ whole genome shotgun (WGS) entry which is preliminary data.</text>
</comment>
<protein>
    <submittedName>
        <fullName evidence="3">Oligopeptide ABC transporter, oligopeptide-binding protein</fullName>
    </submittedName>
</protein>
<dbReference type="STRING" id="1111454.HMPREF1250_0149"/>
<dbReference type="GO" id="GO:0071281">
    <property type="term" value="P:cellular response to iron ion"/>
    <property type="evidence" value="ECO:0007669"/>
    <property type="project" value="TreeGrafter"/>
</dbReference>
<sequence>MSYRYVRFFTIILAAAFVCAVAWVSWGKTTGRSGIMQRLTDSTGAVVLLPAHPQRVVILNASNLDLYYGAGGTVVGRPLTSSLMPELAEKVEDIPAVGSVYQPSVEEIAAMQPDLVIGDDVPFHRSLRNSLAEEGIPLYINRLHTYDDVLQTLRFFGRLTGQEDTAAALEKTIAKEYAVVHDKAIGKKAPRTLILFGTREALQMATGRSFSGALLNEIGGGNIADAIQTEAPLVPLDEAYIAAADPEVILFINMVHDPAVVDSFRKDMTAGNIWQRLSAVRNGRVRFLPGDLFAVNPGSRIAKAMAVLYCRVYSTK</sequence>
<feature type="domain" description="Fe/B12 periplasmic-binding" evidence="2">
    <location>
        <begin position="55"/>
        <end position="316"/>
    </location>
</feature>
<dbReference type="AlphaFoldDB" id="U7UNT7"/>
<dbReference type="InterPro" id="IPR002491">
    <property type="entry name" value="ABC_transptr_periplasmic_BD"/>
</dbReference>
<dbReference type="Pfam" id="PF01497">
    <property type="entry name" value="Peripla_BP_2"/>
    <property type="match status" value="1"/>
</dbReference>
<dbReference type="eggNOG" id="COG0614">
    <property type="taxonomic scope" value="Bacteria"/>
</dbReference>
<name>U7UNT7_9FIRM</name>
<dbReference type="PANTHER" id="PTHR30535:SF34">
    <property type="entry name" value="MOLYBDATE-BINDING PROTEIN MOLA"/>
    <property type="match status" value="1"/>
</dbReference>
<evidence type="ECO:0000313" key="4">
    <source>
        <dbReference type="Proteomes" id="UP000017090"/>
    </source>
</evidence>
<evidence type="ECO:0000313" key="3">
    <source>
        <dbReference type="EMBL" id="ERT60128.1"/>
    </source>
</evidence>